<dbReference type="Pfam" id="PF01391">
    <property type="entry name" value="Collagen"/>
    <property type="match status" value="1"/>
</dbReference>
<keyword evidence="4" id="KW-1185">Reference proteome</keyword>
<feature type="compositionally biased region" description="Low complexity" evidence="1">
    <location>
        <begin position="51"/>
        <end position="102"/>
    </location>
</feature>
<dbReference type="InParanoid" id="A0A6P7GJ89"/>
<dbReference type="InterPro" id="IPR008160">
    <property type="entry name" value="Collagen"/>
</dbReference>
<evidence type="ECO:0000256" key="2">
    <source>
        <dbReference type="SAM" id="SignalP"/>
    </source>
</evidence>
<evidence type="ECO:0000313" key="3">
    <source>
        <dbReference type="EnsemblMetazoa" id="XP_050514387.1"/>
    </source>
</evidence>
<evidence type="ECO:0000256" key="1">
    <source>
        <dbReference type="SAM" id="MobiDB-lite"/>
    </source>
</evidence>
<proteinExistence type="predicted"/>
<name>A0A6P7GJ89_DIAVI</name>
<feature type="region of interest" description="Disordered" evidence="1">
    <location>
        <begin position="26"/>
        <end position="102"/>
    </location>
</feature>
<reference evidence="3" key="2">
    <citation type="submission" date="2025-05" db="UniProtKB">
        <authorList>
            <consortium name="EnsemblMetazoa"/>
        </authorList>
    </citation>
    <scope>IDENTIFICATION</scope>
</reference>
<dbReference type="EnsemblMetazoa" id="XM_050658430.1">
    <property type="protein sequence ID" value="XP_050514387.1"/>
    <property type="gene ID" value="LOC126889796"/>
</dbReference>
<evidence type="ECO:0000313" key="5">
    <source>
        <dbReference type="RefSeq" id="XP_028149986.1"/>
    </source>
</evidence>
<keyword evidence="2" id="KW-0732">Signal</keyword>
<dbReference type="AlphaFoldDB" id="A0A6P7GJ89"/>
<feature type="compositionally biased region" description="Polar residues" evidence="1">
    <location>
        <begin position="30"/>
        <end position="48"/>
    </location>
</feature>
<feature type="chain" id="PRO_5027627256" evidence="2">
    <location>
        <begin position="26"/>
        <end position="102"/>
    </location>
</feature>
<feature type="signal peptide" evidence="2">
    <location>
        <begin position="1"/>
        <end position="25"/>
    </location>
</feature>
<dbReference type="RefSeq" id="XP_028149986.1">
    <property type="nucleotide sequence ID" value="XM_028294185.1"/>
</dbReference>
<gene>
    <name evidence="5" type="primary">LOC114343368</name>
</gene>
<evidence type="ECO:0000313" key="4">
    <source>
        <dbReference type="Proteomes" id="UP001652700"/>
    </source>
</evidence>
<accession>A0A6P7GJ89</accession>
<dbReference type="Proteomes" id="UP001652700">
    <property type="component" value="Unplaced"/>
</dbReference>
<protein>
    <submittedName>
        <fullName evidence="5">Nacrein-like protein P1</fullName>
    </submittedName>
</protein>
<sequence length="102" mass="10867">MVSKLQIALVVFSCISYFVLTPVEGRNFDSHSQQPIANSPTSPLQVHNPQGHHYGNNGNNGHNGNHGNNGQHGHNGQNGNQGQNGHHGQNGHNGQNGQNGHN</sequence>
<organism evidence="5">
    <name type="scientific">Diabrotica virgifera virgifera</name>
    <name type="common">western corn rootworm</name>
    <dbReference type="NCBI Taxonomy" id="50390"/>
    <lineage>
        <taxon>Eukaryota</taxon>
        <taxon>Metazoa</taxon>
        <taxon>Ecdysozoa</taxon>
        <taxon>Arthropoda</taxon>
        <taxon>Hexapoda</taxon>
        <taxon>Insecta</taxon>
        <taxon>Pterygota</taxon>
        <taxon>Neoptera</taxon>
        <taxon>Endopterygota</taxon>
        <taxon>Coleoptera</taxon>
        <taxon>Polyphaga</taxon>
        <taxon>Cucujiformia</taxon>
        <taxon>Chrysomeloidea</taxon>
        <taxon>Chrysomelidae</taxon>
        <taxon>Galerucinae</taxon>
        <taxon>Diabroticina</taxon>
        <taxon>Diabroticites</taxon>
        <taxon>Diabrotica</taxon>
    </lineage>
</organism>
<reference evidence="5" key="1">
    <citation type="submission" date="2025-04" db="UniProtKB">
        <authorList>
            <consortium name="RefSeq"/>
        </authorList>
    </citation>
    <scope>IDENTIFICATION</scope>
    <source>
        <tissue evidence="5">Whole insect</tissue>
    </source>
</reference>